<comment type="catalytic activity">
    <reaction evidence="30">
        <text>a 2'-deoxyribonucleoside + a ribonucleoside 5'-phosphate = a ribonucleoside + a 2'-deoxyribonucleoside 5'-phosphate</text>
        <dbReference type="Rhea" id="RHEA:19961"/>
        <dbReference type="ChEBI" id="CHEBI:18254"/>
        <dbReference type="ChEBI" id="CHEBI:18274"/>
        <dbReference type="ChEBI" id="CHEBI:58043"/>
        <dbReference type="ChEBI" id="CHEBI:65317"/>
        <dbReference type="EC" id="2.7.1.77"/>
    </reaction>
</comment>
<dbReference type="PIRSF" id="PIRSF017434">
    <property type="entry name" value="Purine_5'-nucleotidase"/>
    <property type="match status" value="1"/>
</dbReference>
<comment type="subcellular location">
    <subcellularLocation>
        <location evidence="1">Cytoplasm</location>
        <location evidence="1">Cytosol</location>
    </subcellularLocation>
</comment>
<comment type="catalytic activity">
    <reaction evidence="26">
        <text>XMP + H2O = xanthosine + phosphate</text>
        <dbReference type="Rhea" id="RHEA:28530"/>
        <dbReference type="ChEBI" id="CHEBI:15377"/>
        <dbReference type="ChEBI" id="CHEBI:18107"/>
        <dbReference type="ChEBI" id="CHEBI:43474"/>
        <dbReference type="ChEBI" id="CHEBI:57464"/>
    </reaction>
    <physiologicalReaction direction="left-to-right" evidence="26">
        <dbReference type="Rhea" id="RHEA:28531"/>
    </physiologicalReaction>
</comment>
<evidence type="ECO:0000256" key="30">
    <source>
        <dbReference type="ARBA" id="ARBA00048156"/>
    </source>
</evidence>
<reference evidence="35 36" key="1">
    <citation type="submission" date="2019-09" db="EMBL/GenBank/DDBJ databases">
        <title>Bird 10,000 Genomes (B10K) Project - Family phase.</title>
        <authorList>
            <person name="Zhang G."/>
        </authorList>
    </citation>
    <scope>NUCLEOTIDE SEQUENCE [LARGE SCALE GENOMIC DNA]</scope>
    <source>
        <strain evidence="35">B10K-DU-002-35</strain>
        <tissue evidence="35">Muscle</tissue>
    </source>
</reference>
<comment type="catalytic activity">
    <reaction evidence="27">
        <text>inosine + GMP = guanosine + IMP</text>
        <dbReference type="Rhea" id="RHEA:69584"/>
        <dbReference type="ChEBI" id="CHEBI:16750"/>
        <dbReference type="ChEBI" id="CHEBI:17596"/>
        <dbReference type="ChEBI" id="CHEBI:58053"/>
        <dbReference type="ChEBI" id="CHEBI:58115"/>
    </reaction>
</comment>
<evidence type="ECO:0000256" key="23">
    <source>
        <dbReference type="ARBA" id="ARBA00042328"/>
    </source>
</evidence>
<comment type="catalytic activity">
    <reaction evidence="18">
        <text>dGMP + inosine = 2'-deoxyguanosine + IMP</text>
        <dbReference type="Rhea" id="RHEA:69580"/>
        <dbReference type="ChEBI" id="CHEBI:17172"/>
        <dbReference type="ChEBI" id="CHEBI:17596"/>
        <dbReference type="ChEBI" id="CHEBI:57673"/>
        <dbReference type="ChEBI" id="CHEBI:58053"/>
    </reaction>
</comment>
<dbReference type="GO" id="GO:0005524">
    <property type="term" value="F:ATP binding"/>
    <property type="evidence" value="ECO:0007669"/>
    <property type="project" value="UniProtKB-KW"/>
</dbReference>
<keyword evidence="13 33" id="KW-0460">Magnesium</keyword>
<evidence type="ECO:0000256" key="8">
    <source>
        <dbReference type="ARBA" id="ARBA00022679"/>
    </source>
</evidence>
<dbReference type="GO" id="GO:0046037">
    <property type="term" value="P:GMP metabolic process"/>
    <property type="evidence" value="ECO:0007669"/>
    <property type="project" value="UniProtKB-ARBA"/>
</dbReference>
<evidence type="ECO:0000256" key="11">
    <source>
        <dbReference type="ARBA" id="ARBA00022801"/>
    </source>
</evidence>
<keyword evidence="7" id="KW-0021">Allosteric enzyme</keyword>
<dbReference type="EC" id="3.1.3.5" evidence="4"/>
<comment type="catalytic activity">
    <reaction evidence="31">
        <text>inosine + CMP = cytidine + IMP</text>
        <dbReference type="Rhea" id="RHEA:69592"/>
        <dbReference type="ChEBI" id="CHEBI:17562"/>
        <dbReference type="ChEBI" id="CHEBI:17596"/>
        <dbReference type="ChEBI" id="CHEBI:58053"/>
        <dbReference type="ChEBI" id="CHEBI:60377"/>
    </reaction>
</comment>
<comment type="catalytic activity">
    <reaction evidence="15">
        <text>a ribonucleoside 5'-phosphate + H2O = a ribonucleoside + phosphate</text>
        <dbReference type="Rhea" id="RHEA:12484"/>
        <dbReference type="ChEBI" id="CHEBI:15377"/>
        <dbReference type="ChEBI" id="CHEBI:18254"/>
        <dbReference type="ChEBI" id="CHEBI:43474"/>
        <dbReference type="ChEBI" id="CHEBI:58043"/>
        <dbReference type="EC" id="3.1.3.5"/>
    </reaction>
    <physiologicalReaction direction="left-to-right" evidence="15">
        <dbReference type="Rhea" id="RHEA:12485"/>
    </physiologicalReaction>
</comment>
<feature type="compositionally biased region" description="Acidic residues" evidence="34">
    <location>
        <begin position="550"/>
        <end position="564"/>
    </location>
</feature>
<evidence type="ECO:0000256" key="25">
    <source>
        <dbReference type="ARBA" id="ARBA00047396"/>
    </source>
</evidence>
<evidence type="ECO:0000256" key="16">
    <source>
        <dbReference type="ARBA" id="ARBA00036191"/>
    </source>
</evidence>
<evidence type="ECO:0000256" key="13">
    <source>
        <dbReference type="ARBA" id="ARBA00022842"/>
    </source>
</evidence>
<evidence type="ECO:0000256" key="15">
    <source>
        <dbReference type="ARBA" id="ARBA00035871"/>
    </source>
</evidence>
<evidence type="ECO:0000256" key="24">
    <source>
        <dbReference type="ARBA" id="ARBA00046009"/>
    </source>
</evidence>
<feature type="active site" description="Proton donor" evidence="32">
    <location>
        <position position="54"/>
    </location>
</feature>
<evidence type="ECO:0000256" key="1">
    <source>
        <dbReference type="ARBA" id="ARBA00004514"/>
    </source>
</evidence>
<dbReference type="EC" id="2.7.1.77" evidence="21"/>
<keyword evidence="11" id="KW-0378">Hydrolase</keyword>
<comment type="catalytic activity">
    <reaction evidence="25">
        <text>inosine + UMP = uridine + IMP</text>
        <dbReference type="Rhea" id="RHEA:69588"/>
        <dbReference type="ChEBI" id="CHEBI:16704"/>
        <dbReference type="ChEBI" id="CHEBI:17596"/>
        <dbReference type="ChEBI" id="CHEBI:57865"/>
        <dbReference type="ChEBI" id="CHEBI:58053"/>
    </reaction>
</comment>
<comment type="cofactor">
    <cofactor evidence="33">
        <name>Mg(2+)</name>
        <dbReference type="ChEBI" id="CHEBI:18420"/>
    </cofactor>
    <text evidence="33">Binds 1 Mg(2+) ion per subunit.</text>
</comment>
<dbReference type="PANTHER" id="PTHR12103:SF17">
    <property type="entry name" value="CYTOSOLIC PURINE 5'-NUCLEOTIDASE"/>
    <property type="match status" value="1"/>
</dbReference>
<dbReference type="InterPro" id="IPR016695">
    <property type="entry name" value="Pur_nucleotidase"/>
</dbReference>
<comment type="catalytic activity">
    <reaction evidence="28">
        <text>IMP + H2O = inosine + phosphate</text>
        <dbReference type="Rhea" id="RHEA:27718"/>
        <dbReference type="ChEBI" id="CHEBI:15377"/>
        <dbReference type="ChEBI" id="CHEBI:17596"/>
        <dbReference type="ChEBI" id="CHEBI:43474"/>
        <dbReference type="ChEBI" id="CHEBI:58053"/>
        <dbReference type="EC" id="3.1.3.99"/>
    </reaction>
    <physiologicalReaction direction="left-to-right" evidence="28">
        <dbReference type="Rhea" id="RHEA:27719"/>
    </physiologicalReaction>
</comment>
<dbReference type="GO" id="GO:0008253">
    <property type="term" value="F:5'-nucleotidase activity"/>
    <property type="evidence" value="ECO:0007669"/>
    <property type="project" value="UniProtKB-EC"/>
</dbReference>
<evidence type="ECO:0000313" key="36">
    <source>
        <dbReference type="Proteomes" id="UP000565785"/>
    </source>
</evidence>
<keyword evidence="8" id="KW-0808">Transferase</keyword>
<feature type="non-terminal residue" evidence="35">
    <location>
        <position position="564"/>
    </location>
</feature>
<dbReference type="OrthoDB" id="10252832at2759"/>
<dbReference type="NCBIfam" id="TIGR02244">
    <property type="entry name" value="HAD-IG-Ncltidse"/>
    <property type="match status" value="1"/>
</dbReference>
<dbReference type="GO" id="GO:0050146">
    <property type="term" value="F:nucleoside phosphotransferase activity"/>
    <property type="evidence" value="ECO:0007669"/>
    <property type="project" value="UniProtKB-EC"/>
</dbReference>
<evidence type="ECO:0000256" key="5">
    <source>
        <dbReference type="ARBA" id="ARBA00012894"/>
    </source>
</evidence>
<evidence type="ECO:0000256" key="6">
    <source>
        <dbReference type="ARBA" id="ARBA00022490"/>
    </source>
</evidence>
<evidence type="ECO:0000256" key="19">
    <source>
        <dbReference type="ARBA" id="ARBA00036695"/>
    </source>
</evidence>
<dbReference type="FunFam" id="3.40.50.1000:FF:000021">
    <property type="entry name" value="NT5C2 isoform 1"/>
    <property type="match status" value="1"/>
</dbReference>
<evidence type="ECO:0000256" key="33">
    <source>
        <dbReference type="PIRSR" id="PIRSR017434-2"/>
    </source>
</evidence>
<dbReference type="SUPFAM" id="SSF56784">
    <property type="entry name" value="HAD-like"/>
    <property type="match status" value="1"/>
</dbReference>
<evidence type="ECO:0000256" key="14">
    <source>
        <dbReference type="ARBA" id="ARBA00023080"/>
    </source>
</evidence>
<dbReference type="InterPro" id="IPR036412">
    <property type="entry name" value="HAD-like_sf"/>
</dbReference>
<evidence type="ECO:0000256" key="28">
    <source>
        <dbReference type="ARBA" id="ARBA00048127"/>
    </source>
</evidence>
<evidence type="ECO:0000256" key="4">
    <source>
        <dbReference type="ARBA" id="ARBA00012643"/>
    </source>
</evidence>
<evidence type="ECO:0000256" key="7">
    <source>
        <dbReference type="ARBA" id="ARBA00022533"/>
    </source>
</evidence>
<evidence type="ECO:0000256" key="9">
    <source>
        <dbReference type="ARBA" id="ARBA00022723"/>
    </source>
</evidence>
<evidence type="ECO:0000256" key="27">
    <source>
        <dbReference type="ARBA" id="ARBA00048038"/>
    </source>
</evidence>
<comment type="catalytic activity">
    <reaction evidence="17">
        <text>dIMP + inosine = 2'-deoxyinosine + IMP</text>
        <dbReference type="Rhea" id="RHEA:69572"/>
        <dbReference type="ChEBI" id="CHEBI:17596"/>
        <dbReference type="ChEBI" id="CHEBI:28997"/>
        <dbReference type="ChEBI" id="CHEBI:58053"/>
        <dbReference type="ChEBI" id="CHEBI:61194"/>
    </reaction>
</comment>
<dbReference type="CDD" id="cd07522">
    <property type="entry name" value="HAD_cN-II"/>
    <property type="match status" value="1"/>
</dbReference>
<dbReference type="EMBL" id="VXBP01010028">
    <property type="protein sequence ID" value="NXO04287.1"/>
    <property type="molecule type" value="Genomic_DNA"/>
</dbReference>
<evidence type="ECO:0000256" key="22">
    <source>
        <dbReference type="ARBA" id="ARBA00040391"/>
    </source>
</evidence>
<evidence type="ECO:0000256" key="10">
    <source>
        <dbReference type="ARBA" id="ARBA00022741"/>
    </source>
</evidence>
<dbReference type="GO" id="GO:0005829">
    <property type="term" value="C:cytosol"/>
    <property type="evidence" value="ECO:0007669"/>
    <property type="project" value="UniProtKB-SubCell"/>
</dbReference>
<evidence type="ECO:0000256" key="32">
    <source>
        <dbReference type="PIRSR" id="PIRSR017434-1"/>
    </source>
</evidence>
<evidence type="ECO:0000256" key="26">
    <source>
        <dbReference type="ARBA" id="ARBA00047560"/>
    </source>
</evidence>
<comment type="subunit">
    <text evidence="3">Homotetramer.</text>
</comment>
<evidence type="ECO:0000256" key="29">
    <source>
        <dbReference type="ARBA" id="ARBA00048155"/>
    </source>
</evidence>
<dbReference type="Proteomes" id="UP000565785">
    <property type="component" value="Unassembled WGS sequence"/>
</dbReference>
<dbReference type="GO" id="GO:0046872">
    <property type="term" value="F:metal ion binding"/>
    <property type="evidence" value="ECO:0007669"/>
    <property type="project" value="UniProtKB-KW"/>
</dbReference>
<feature type="binding site" evidence="33">
    <location>
        <position position="351"/>
    </location>
    <ligand>
        <name>Mg(2+)</name>
        <dbReference type="ChEBI" id="CHEBI:18420"/>
    </ligand>
</feature>
<evidence type="ECO:0000256" key="20">
    <source>
        <dbReference type="ARBA" id="ARBA00036911"/>
    </source>
</evidence>
<dbReference type="PANTHER" id="PTHR12103">
    <property type="entry name" value="5'-NUCLEOTIDASE DOMAIN-CONTAINING"/>
    <property type="match status" value="1"/>
</dbReference>
<proteinExistence type="inferred from homology"/>
<keyword evidence="9 33" id="KW-0479">Metal-binding</keyword>
<dbReference type="GO" id="GO:0046040">
    <property type="term" value="P:IMP metabolic process"/>
    <property type="evidence" value="ECO:0007669"/>
    <property type="project" value="TreeGrafter"/>
</dbReference>
<comment type="catalytic activity">
    <reaction evidence="19">
        <text>GMP + H2O = guanosine + phosphate</text>
        <dbReference type="Rhea" id="RHEA:27714"/>
        <dbReference type="ChEBI" id="CHEBI:15377"/>
        <dbReference type="ChEBI" id="CHEBI:16750"/>
        <dbReference type="ChEBI" id="CHEBI:43474"/>
        <dbReference type="ChEBI" id="CHEBI:58115"/>
    </reaction>
    <physiologicalReaction direction="left-to-right" evidence="19">
        <dbReference type="Rhea" id="RHEA:27715"/>
    </physiologicalReaction>
</comment>
<keyword evidence="12" id="KW-0067">ATP-binding</keyword>
<dbReference type="AlphaFoldDB" id="A0A7L1NYP9"/>
<evidence type="ECO:0000256" key="3">
    <source>
        <dbReference type="ARBA" id="ARBA00011881"/>
    </source>
</evidence>
<dbReference type="InterPro" id="IPR008380">
    <property type="entry name" value="HAD-SF_hydro_IG_5-nucl"/>
</dbReference>
<evidence type="ECO:0000256" key="2">
    <source>
        <dbReference type="ARBA" id="ARBA00009589"/>
    </source>
</evidence>
<evidence type="ECO:0000313" key="35">
    <source>
        <dbReference type="EMBL" id="NXO04287.1"/>
    </source>
</evidence>
<organism evidence="35 36">
    <name type="scientific">Rhinopomastus cyanomelas</name>
    <name type="common">Common scimitarbill</name>
    <dbReference type="NCBI Taxonomy" id="113115"/>
    <lineage>
        <taxon>Eukaryota</taxon>
        <taxon>Metazoa</taxon>
        <taxon>Chordata</taxon>
        <taxon>Craniata</taxon>
        <taxon>Vertebrata</taxon>
        <taxon>Euteleostomi</taxon>
        <taxon>Archelosauria</taxon>
        <taxon>Archosauria</taxon>
        <taxon>Dinosauria</taxon>
        <taxon>Saurischia</taxon>
        <taxon>Theropoda</taxon>
        <taxon>Coelurosauria</taxon>
        <taxon>Aves</taxon>
        <taxon>Neognathae</taxon>
        <taxon>Neoaves</taxon>
        <taxon>Telluraves</taxon>
        <taxon>Coraciimorphae</taxon>
        <taxon>Bucerotiformes</taxon>
        <taxon>Rhinopomastidae</taxon>
        <taxon>Rhinopomastus</taxon>
    </lineage>
</organism>
<feature type="non-terminal residue" evidence="35">
    <location>
        <position position="1"/>
    </location>
</feature>
<dbReference type="Pfam" id="PF05761">
    <property type="entry name" value="5_nucleotid"/>
    <property type="match status" value="1"/>
</dbReference>
<dbReference type="Gene3D" id="3.40.50.1000">
    <property type="entry name" value="HAD superfamily/HAD-like"/>
    <property type="match status" value="2"/>
</dbReference>
<comment type="catalytic activity">
    <reaction evidence="29">
        <text>inosine + AMP = IMP + adenosine</text>
        <dbReference type="Rhea" id="RHEA:69596"/>
        <dbReference type="ChEBI" id="CHEBI:16335"/>
        <dbReference type="ChEBI" id="CHEBI:17596"/>
        <dbReference type="ChEBI" id="CHEBI:58053"/>
        <dbReference type="ChEBI" id="CHEBI:456215"/>
    </reaction>
</comment>
<evidence type="ECO:0000256" key="34">
    <source>
        <dbReference type="SAM" id="MobiDB-lite"/>
    </source>
</evidence>
<feature type="binding site" evidence="33">
    <location>
        <position position="54"/>
    </location>
    <ligand>
        <name>GMP</name>
        <dbReference type="ChEBI" id="CHEBI:58115"/>
    </ligand>
</feature>
<protein>
    <recommendedName>
        <fullName evidence="22">Cytosolic purine 5'-nucleotidase</fullName>
        <ecNumber evidence="21">2.7.1.77</ecNumber>
        <ecNumber evidence="4">3.1.3.5</ecNumber>
        <ecNumber evidence="5">3.1.3.99</ecNumber>
    </recommendedName>
    <alternativeName>
        <fullName evidence="23">Cytosolic nucleoside phosphotransferase 5'N</fullName>
    </alternativeName>
</protein>
<evidence type="ECO:0000256" key="17">
    <source>
        <dbReference type="ARBA" id="ARBA00036258"/>
    </source>
</evidence>
<comment type="function">
    <text evidence="24">Broad specificity cytosolic 5'-nucleotidase that catalyzes the dephosphorylation of 6-hydroxypurine nucleoside 5'-monophosphates. In addition, possesses a phosphotransferase activity by which it can transfer a phosphate from a donor nucleoside monophosphate to an acceptor nucleoside, preferably inosine, deoxyinosine and guanosine. Has the highest activities for IMP and GMP followed by dIMP, dGMP and XMP. Could also catalyze the transfer of phosphates from pyrimidine monophosphates but with lower efficiency. Through these activities regulates the purine nucleoside/nucleotide pools within the cell.</text>
</comment>
<keyword evidence="6" id="KW-0963">Cytoplasm</keyword>
<name>A0A7L1NYP9_RHICY</name>
<sequence>MTPSWSDRLQNEADLPANMDGHALKKYRREAYHRVFVNRSLAMEKIKCFGFDMDYTLAVYKSPEYESLGFDLTVERLVSIGYPHELLNFVYDPAFPTRGLVFDTHYGNLLKVDAYGNLLVCAHGFNFLRGPETRDQYPNKFIQRDDTDRFYILNTLFNLPETYLLACLVDFFTNCDRYTSCETGFKDGDLFMSFRSMFQDVRDAVDWVHYKGSLKEKTLENLEKYVVKDGKLPLLLSRMNEVGKVFLVTNSDYKYTDKIMTYLFDFPHGPKPGSAHRPWQSYFDLILVDARKPLFFGEGTVLRQVDTVTGKLKIGTYTGPLQHGIVYSGGSSDTVCDLLGAKGKDILYIGDHIFGDILKSKKRQGWRTFLVIPELAQELHVWTDKSALFEELQSLDIFLAELYKHLDSSSNERPDISSIQRRIKKVTHDMDMCYGMMGSLFRSGSRQTLFASQVMRYADLYAASFINLLYYPFSYLFRAAHVLMPHESTVEHTHVDINEKESPMATRNRTSVDFKDSDYKRHQLTRSISEIQPPNLFPQAPQEITHCHDEDDDEEEEEEEEEEE</sequence>
<keyword evidence="36" id="KW-1185">Reference proteome</keyword>
<gene>
    <name evidence="35" type="primary">Nt5c2_1</name>
    <name evidence="35" type="ORF">RHICYA_R10305</name>
</gene>
<accession>A0A7L1NYP9</accession>
<dbReference type="InterPro" id="IPR023214">
    <property type="entry name" value="HAD_sf"/>
</dbReference>
<evidence type="ECO:0000256" key="12">
    <source>
        <dbReference type="ARBA" id="ARBA00022840"/>
    </source>
</evidence>
<feature type="active site" description="Nucleophile" evidence="32">
    <location>
        <position position="52"/>
    </location>
</feature>
<evidence type="ECO:0000256" key="18">
    <source>
        <dbReference type="ARBA" id="ARBA00036593"/>
    </source>
</evidence>
<keyword evidence="10" id="KW-0547">Nucleotide-binding</keyword>
<dbReference type="GO" id="GO:0046085">
    <property type="term" value="P:adenosine metabolic process"/>
    <property type="evidence" value="ECO:0007669"/>
    <property type="project" value="TreeGrafter"/>
</dbReference>
<feature type="region of interest" description="Disordered" evidence="34">
    <location>
        <begin position="525"/>
        <end position="564"/>
    </location>
</feature>
<keyword evidence="14" id="KW-0546">Nucleotide metabolism</keyword>
<evidence type="ECO:0000256" key="31">
    <source>
        <dbReference type="ARBA" id="ARBA00048783"/>
    </source>
</evidence>
<comment type="catalytic activity">
    <reaction evidence="20">
        <text>dGMP + H2O = 2'-deoxyguanosine + phosphate</text>
        <dbReference type="Rhea" id="RHEA:29379"/>
        <dbReference type="ChEBI" id="CHEBI:15377"/>
        <dbReference type="ChEBI" id="CHEBI:17172"/>
        <dbReference type="ChEBI" id="CHEBI:43474"/>
        <dbReference type="ChEBI" id="CHEBI:57673"/>
    </reaction>
    <physiologicalReaction direction="left-to-right" evidence="20">
        <dbReference type="Rhea" id="RHEA:29380"/>
    </physiologicalReaction>
</comment>
<evidence type="ECO:0000256" key="21">
    <source>
        <dbReference type="ARBA" id="ARBA00038866"/>
    </source>
</evidence>
<comment type="caution">
    <text evidence="35">The sequence shown here is derived from an EMBL/GenBank/DDBJ whole genome shotgun (WGS) entry which is preliminary data.</text>
</comment>
<feature type="binding site" evidence="33">
    <location>
        <position position="52"/>
    </location>
    <ligand>
        <name>Mg(2+)</name>
        <dbReference type="ChEBI" id="CHEBI:18420"/>
    </ligand>
</feature>
<dbReference type="EC" id="3.1.3.99" evidence="5"/>
<comment type="similarity">
    <text evidence="2">Belongs to the 5'(3')-deoxyribonucleotidase family.</text>
</comment>
<comment type="catalytic activity">
    <reaction evidence="16">
        <text>dIMP + H2O = 2'-deoxyinosine + phosphate</text>
        <dbReference type="Rhea" id="RHEA:29383"/>
        <dbReference type="ChEBI" id="CHEBI:15377"/>
        <dbReference type="ChEBI" id="CHEBI:28997"/>
        <dbReference type="ChEBI" id="CHEBI:43474"/>
        <dbReference type="ChEBI" id="CHEBI:61194"/>
    </reaction>
    <physiologicalReaction direction="left-to-right" evidence="16">
        <dbReference type="Rhea" id="RHEA:29384"/>
    </physiologicalReaction>
</comment>